<dbReference type="AlphaFoldDB" id="A0A158QYE2"/>
<organism evidence="3">
    <name type="scientific">Nippostrongylus brasiliensis</name>
    <name type="common">Rat hookworm</name>
    <dbReference type="NCBI Taxonomy" id="27835"/>
    <lineage>
        <taxon>Eukaryota</taxon>
        <taxon>Metazoa</taxon>
        <taxon>Ecdysozoa</taxon>
        <taxon>Nematoda</taxon>
        <taxon>Chromadorea</taxon>
        <taxon>Rhabditida</taxon>
        <taxon>Rhabditina</taxon>
        <taxon>Rhabditomorpha</taxon>
        <taxon>Strongyloidea</taxon>
        <taxon>Heligmosomidae</taxon>
        <taxon>Nippostrongylus</taxon>
    </lineage>
</organism>
<dbReference type="Proteomes" id="UP000271162">
    <property type="component" value="Unassembled WGS sequence"/>
</dbReference>
<reference evidence="1 2" key="2">
    <citation type="submission" date="2018-11" db="EMBL/GenBank/DDBJ databases">
        <authorList>
            <consortium name="Pathogen Informatics"/>
        </authorList>
    </citation>
    <scope>NUCLEOTIDE SEQUENCE [LARGE SCALE GENOMIC DNA]</scope>
</reference>
<dbReference type="PANTHER" id="PTHR22900:SF11">
    <property type="entry name" value="PROTEIN CBG01579"/>
    <property type="match status" value="1"/>
</dbReference>
<dbReference type="InterPro" id="IPR005331">
    <property type="entry name" value="Sulfotransferase"/>
</dbReference>
<dbReference type="EMBL" id="UYSL01019992">
    <property type="protein sequence ID" value="VDL71922.1"/>
    <property type="molecule type" value="Genomic_DNA"/>
</dbReference>
<name>A0A158QYE2_NIPBR</name>
<dbReference type="InterPro" id="IPR007669">
    <property type="entry name" value="Chst-1-like"/>
</dbReference>
<dbReference type="GO" id="GO:0050650">
    <property type="term" value="P:chondroitin sulfate proteoglycan biosynthetic process"/>
    <property type="evidence" value="ECO:0007669"/>
    <property type="project" value="InterPro"/>
</dbReference>
<proteinExistence type="predicted"/>
<reference evidence="3" key="1">
    <citation type="submission" date="2016-04" db="UniProtKB">
        <authorList>
            <consortium name="WormBaseParasite"/>
        </authorList>
    </citation>
    <scope>IDENTIFICATION</scope>
</reference>
<dbReference type="PANTHER" id="PTHR22900">
    <property type="entry name" value="PROTEIN CBG14245-RELATED"/>
    <property type="match status" value="1"/>
</dbReference>
<accession>A0A158QYE2</accession>
<sequence length="310" mass="36228">MGIAARYDVGVCLIQKVMSTTNLGVFCYLNHPQKFKKRGHRISTERRDKKKYCDFKDYLKYFHFIKYGNGGLGTKLVAEEYDKVLNLAKVPRDIRDEVKKELLGEDIEYVLLSIKDGSIDTGPFDKSALVRPFQNIQGEYLIAEKFDLGFCPIPKIMSTINLAVFCFINRPNIYWRRKQRISTELRRHSFCKNDYVGFAEVRRAATKFVVIRDPIERFLSGYTDKCLSIKKFNTSAKVDELTYHLAPLTWYCNFEDELLSYKFIKYVAGPAGTQELARQYDKLFEFSRVEQCLRQEVEKELLGVLVEFLR</sequence>
<dbReference type="GO" id="GO:0047756">
    <property type="term" value="F:chondroitin 4-sulfotransferase activity"/>
    <property type="evidence" value="ECO:0007669"/>
    <property type="project" value="InterPro"/>
</dbReference>
<evidence type="ECO:0000313" key="1">
    <source>
        <dbReference type="EMBL" id="VDL71922.1"/>
    </source>
</evidence>
<protein>
    <submittedName>
        <fullName evidence="3">Sulfotransfer_1 domain-containing protein</fullName>
    </submittedName>
</protein>
<evidence type="ECO:0000313" key="3">
    <source>
        <dbReference type="WBParaSite" id="NBR_0000833201-mRNA-1"/>
    </source>
</evidence>
<dbReference type="Pfam" id="PF03567">
    <property type="entry name" value="Sulfotransfer_2"/>
    <property type="match status" value="2"/>
</dbReference>
<dbReference type="GO" id="GO:0016020">
    <property type="term" value="C:membrane"/>
    <property type="evidence" value="ECO:0007669"/>
    <property type="project" value="InterPro"/>
</dbReference>
<dbReference type="GO" id="GO:1902884">
    <property type="term" value="P:positive regulation of response to oxidative stress"/>
    <property type="evidence" value="ECO:0007669"/>
    <property type="project" value="InterPro"/>
</dbReference>
<evidence type="ECO:0000313" key="2">
    <source>
        <dbReference type="Proteomes" id="UP000271162"/>
    </source>
</evidence>
<gene>
    <name evidence="1" type="ORF">NBR_LOCUS8333</name>
</gene>
<dbReference type="WBParaSite" id="NBR_0000833201-mRNA-1">
    <property type="protein sequence ID" value="NBR_0000833201-mRNA-1"/>
    <property type="gene ID" value="NBR_0000833201"/>
</dbReference>
<keyword evidence="2" id="KW-1185">Reference proteome</keyword>